<sequence>MKRWLIREYHDDDLESVVRLCDTTSNSQHSVFTPADYIGVLRSLGKLRRSVTQELLDDFGHAITSYGRV</sequence>
<evidence type="ECO:0008006" key="3">
    <source>
        <dbReference type="Google" id="ProtNLM"/>
    </source>
</evidence>
<name>A0ABP4SCC7_9ACTN</name>
<dbReference type="RefSeq" id="WP_344145656.1">
    <property type="nucleotide sequence ID" value="NZ_BAAANF010000003.1"/>
</dbReference>
<keyword evidence="2" id="KW-1185">Reference proteome</keyword>
<accession>A0ABP4SCC7</accession>
<comment type="caution">
    <text evidence="1">The sequence shown here is derived from an EMBL/GenBank/DDBJ whole genome shotgun (WGS) entry which is preliminary data.</text>
</comment>
<proteinExistence type="predicted"/>
<organism evidence="1 2">
    <name type="scientific">Kribbella yunnanensis</name>
    <dbReference type="NCBI Taxonomy" id="190194"/>
    <lineage>
        <taxon>Bacteria</taxon>
        <taxon>Bacillati</taxon>
        <taxon>Actinomycetota</taxon>
        <taxon>Actinomycetes</taxon>
        <taxon>Propionibacteriales</taxon>
        <taxon>Kribbellaceae</taxon>
        <taxon>Kribbella</taxon>
    </lineage>
</organism>
<gene>
    <name evidence="1" type="ORF">GCM10009745_10120</name>
</gene>
<evidence type="ECO:0000313" key="1">
    <source>
        <dbReference type="EMBL" id="GAA1669673.1"/>
    </source>
</evidence>
<evidence type="ECO:0000313" key="2">
    <source>
        <dbReference type="Proteomes" id="UP001500280"/>
    </source>
</evidence>
<reference evidence="2" key="1">
    <citation type="journal article" date="2019" name="Int. J. Syst. Evol. Microbiol.">
        <title>The Global Catalogue of Microorganisms (GCM) 10K type strain sequencing project: providing services to taxonomists for standard genome sequencing and annotation.</title>
        <authorList>
            <consortium name="The Broad Institute Genomics Platform"/>
            <consortium name="The Broad Institute Genome Sequencing Center for Infectious Disease"/>
            <person name="Wu L."/>
            <person name="Ma J."/>
        </authorList>
    </citation>
    <scope>NUCLEOTIDE SEQUENCE [LARGE SCALE GENOMIC DNA]</scope>
    <source>
        <strain evidence="2">JCM 14307</strain>
    </source>
</reference>
<dbReference type="EMBL" id="BAAANF010000003">
    <property type="protein sequence ID" value="GAA1669673.1"/>
    <property type="molecule type" value="Genomic_DNA"/>
</dbReference>
<protein>
    <recommendedName>
        <fullName evidence="3">GNAT family N-acetyltransferase</fullName>
    </recommendedName>
</protein>
<dbReference type="Proteomes" id="UP001500280">
    <property type="component" value="Unassembled WGS sequence"/>
</dbReference>